<name>A0AAV7NNW1_PLEWA</name>
<dbReference type="EMBL" id="JANPWB010000012">
    <property type="protein sequence ID" value="KAJ1117616.1"/>
    <property type="molecule type" value="Genomic_DNA"/>
</dbReference>
<protein>
    <submittedName>
        <fullName evidence="2">Uncharacterized protein</fullName>
    </submittedName>
</protein>
<evidence type="ECO:0000313" key="2">
    <source>
        <dbReference type="EMBL" id="KAJ1117616.1"/>
    </source>
</evidence>
<organism evidence="2 3">
    <name type="scientific">Pleurodeles waltl</name>
    <name type="common">Iberian ribbed newt</name>
    <dbReference type="NCBI Taxonomy" id="8319"/>
    <lineage>
        <taxon>Eukaryota</taxon>
        <taxon>Metazoa</taxon>
        <taxon>Chordata</taxon>
        <taxon>Craniata</taxon>
        <taxon>Vertebrata</taxon>
        <taxon>Euteleostomi</taxon>
        <taxon>Amphibia</taxon>
        <taxon>Batrachia</taxon>
        <taxon>Caudata</taxon>
        <taxon>Salamandroidea</taxon>
        <taxon>Salamandridae</taxon>
        <taxon>Pleurodelinae</taxon>
        <taxon>Pleurodeles</taxon>
    </lineage>
</organism>
<accession>A0AAV7NNW1</accession>
<feature type="compositionally biased region" description="Basic and acidic residues" evidence="1">
    <location>
        <begin position="180"/>
        <end position="201"/>
    </location>
</feature>
<comment type="caution">
    <text evidence="2">The sequence shown here is derived from an EMBL/GenBank/DDBJ whole genome shotgun (WGS) entry which is preliminary data.</text>
</comment>
<reference evidence="2" key="1">
    <citation type="journal article" date="2022" name="bioRxiv">
        <title>Sequencing and chromosome-scale assembly of the giantPleurodeles waltlgenome.</title>
        <authorList>
            <person name="Brown T."/>
            <person name="Elewa A."/>
            <person name="Iarovenko S."/>
            <person name="Subramanian E."/>
            <person name="Araus A.J."/>
            <person name="Petzold A."/>
            <person name="Susuki M."/>
            <person name="Suzuki K.-i.T."/>
            <person name="Hayashi T."/>
            <person name="Toyoda A."/>
            <person name="Oliveira C."/>
            <person name="Osipova E."/>
            <person name="Leigh N.D."/>
            <person name="Simon A."/>
            <person name="Yun M.H."/>
        </authorList>
    </citation>
    <scope>NUCLEOTIDE SEQUENCE</scope>
    <source>
        <strain evidence="2">20211129_DDA</strain>
        <tissue evidence="2">Liver</tissue>
    </source>
</reference>
<dbReference type="AlphaFoldDB" id="A0AAV7NNW1"/>
<evidence type="ECO:0000313" key="3">
    <source>
        <dbReference type="Proteomes" id="UP001066276"/>
    </source>
</evidence>
<dbReference type="Proteomes" id="UP001066276">
    <property type="component" value="Chromosome 8"/>
</dbReference>
<gene>
    <name evidence="2" type="ORF">NDU88_005813</name>
</gene>
<sequence length="201" mass="22797">MLYWTPASQHYLEETLMPSTNAGTLGPQTAKGHALLAQSRRDFVVAAPTHPTHYPGATWQKLDILDIVVVKNLSQSMELETLTALTSDHNPVLITVGDKIECQQQGARYNYKNADWILDPIRYIKDIDQAVDRFTDAVHTAIKGNIPQQKPQSCSIYDLPSGIKHSVSEKNRARRQWHPRPAEEVQHVEKKFENTHKPAQR</sequence>
<keyword evidence="3" id="KW-1185">Reference proteome</keyword>
<evidence type="ECO:0000256" key="1">
    <source>
        <dbReference type="SAM" id="MobiDB-lite"/>
    </source>
</evidence>
<proteinExistence type="predicted"/>
<feature type="region of interest" description="Disordered" evidence="1">
    <location>
        <begin position="168"/>
        <end position="201"/>
    </location>
</feature>